<dbReference type="RefSeq" id="WP_058183761.1">
    <property type="nucleotide sequence ID" value="NZ_LMTZ01000094.1"/>
</dbReference>
<evidence type="ECO:0000259" key="1">
    <source>
        <dbReference type="Pfam" id="PF19961"/>
    </source>
</evidence>
<dbReference type="InterPro" id="IPR045437">
    <property type="entry name" value="EAD8"/>
</dbReference>
<evidence type="ECO:0000313" key="3">
    <source>
        <dbReference type="Proteomes" id="UP000053372"/>
    </source>
</evidence>
<dbReference type="Pfam" id="PF19961">
    <property type="entry name" value="EAD8"/>
    <property type="match status" value="1"/>
</dbReference>
<reference evidence="2 3" key="1">
    <citation type="journal article" date="2015" name="Genome Announc.">
        <title>Draft Genome of the Euendolithic (true boring) Cyanobacterium Mastigocoleus testarum strain BC008.</title>
        <authorList>
            <person name="Guida B.S."/>
            <person name="Garcia-Pichel F."/>
        </authorList>
    </citation>
    <scope>NUCLEOTIDE SEQUENCE [LARGE SCALE GENOMIC DNA]</scope>
    <source>
        <strain evidence="2 3">BC008</strain>
    </source>
</reference>
<comment type="caution">
    <text evidence="2">The sequence shown here is derived from an EMBL/GenBank/DDBJ whole genome shotgun (WGS) entry which is preliminary data.</text>
</comment>
<proteinExistence type="predicted"/>
<dbReference type="Proteomes" id="UP000053372">
    <property type="component" value="Unassembled WGS sequence"/>
</dbReference>
<feature type="domain" description="Effector-associated" evidence="1">
    <location>
        <begin position="13"/>
        <end position="127"/>
    </location>
</feature>
<dbReference type="AlphaFoldDB" id="A0A0V7ZQ63"/>
<sequence>MNNYKIFYDLKTNDIIQLETAFVSLLNQIDTVAGRRSILLAAGIDNYFISELNLNLNIREFTNILVSKFIDIPISSQRPCYHPLIVFLDYLLQQPQRKYNLDDEALEILNKVYVIGQHKIKNLLTELRNYSPESNSKTNDKLSKYLEKISHQLSSEGCLSLQKNLSYENQQLNLVGKITNFELPFGLFNMRGDAFFIFSYFESINIKILRRYSSLCLQYATEKSTSSTVGQIINARVPSNICFAIAVIDDSKENTTNTIRTENPFDIDTDTLWYKVPVVYSLNEARLYYYDRPSSFWENFKGEIVWKKLREVIEKFLTP</sequence>
<accession>A0A0V7ZQ63</accession>
<name>A0A0V7ZQ63_9CYAN</name>
<dbReference type="EMBL" id="LMTZ01000094">
    <property type="protein sequence ID" value="KST66733.1"/>
    <property type="molecule type" value="Genomic_DNA"/>
</dbReference>
<organism evidence="2 3">
    <name type="scientific">Mastigocoleus testarum BC008</name>
    <dbReference type="NCBI Taxonomy" id="371196"/>
    <lineage>
        <taxon>Bacteria</taxon>
        <taxon>Bacillati</taxon>
        <taxon>Cyanobacteriota</taxon>
        <taxon>Cyanophyceae</taxon>
        <taxon>Nostocales</taxon>
        <taxon>Hapalosiphonaceae</taxon>
        <taxon>Mastigocoleus</taxon>
    </lineage>
</organism>
<protein>
    <recommendedName>
        <fullName evidence="1">Effector-associated domain-containing protein</fullName>
    </recommendedName>
</protein>
<keyword evidence="3" id="KW-1185">Reference proteome</keyword>
<gene>
    <name evidence="2" type="ORF">BC008_26440</name>
</gene>
<dbReference type="OrthoDB" id="9770276at2"/>
<evidence type="ECO:0000313" key="2">
    <source>
        <dbReference type="EMBL" id="KST66733.1"/>
    </source>
</evidence>